<feature type="signal peptide" evidence="1">
    <location>
        <begin position="1"/>
        <end position="20"/>
    </location>
</feature>
<dbReference type="AlphaFoldDB" id="A0A3A8ED77"/>
<dbReference type="Proteomes" id="UP000269001">
    <property type="component" value="Unassembled WGS sequence"/>
</dbReference>
<keyword evidence="3" id="KW-1185">Reference proteome</keyword>
<dbReference type="EMBL" id="RAXU01000016">
    <property type="protein sequence ID" value="RKG32169.1"/>
    <property type="molecule type" value="Genomic_DNA"/>
</dbReference>
<reference evidence="2 3" key="1">
    <citation type="submission" date="2018-09" db="EMBL/GenBank/DDBJ databases">
        <title>The draft genome of Acinetobacter spp. strains.</title>
        <authorList>
            <person name="Qin J."/>
            <person name="Feng Y."/>
            <person name="Zong Z."/>
        </authorList>
    </citation>
    <scope>NUCLEOTIDE SEQUENCE [LARGE SCALE GENOMIC DNA]</scope>
    <source>
        <strain evidence="2 3">WCHAc060096</strain>
    </source>
</reference>
<evidence type="ECO:0000256" key="1">
    <source>
        <dbReference type="SAM" id="SignalP"/>
    </source>
</evidence>
<sequence>MKKILLMSMLGCIVLSNTYAAPQSGNYLESGDWVLACDNTKTCRMAGYQNDASHYPVSILFTRYLGRDTASIAQIKILDQDLSGGLSQAFSDRKVTLYIQNKNYGTIAQDSISQTGRLTLSQTNAMIKAVKLKQKIKFKMAQKQWELSSRGGDQVLQKMNEIQHEESYSSSAMLQNKQPQNRVESNLREQIPEIVMYGFIRKPTQHFPMESSQSQQLLGQLKKVISAQDCPLLLQTHFPENTRISIYPITQNQVLVESPCKYQNQSEWVYWVMDAQFTSIQQLVTLSGSSYSEGHIFERHSPQSRNDCESIKEWAWNGQKFVVSYLATTGLCKGFPKGAWQLPTYVSITRSVS</sequence>
<protein>
    <submittedName>
        <fullName evidence="2">DUF1176 domain-containing protein</fullName>
    </submittedName>
</protein>
<dbReference type="Pfam" id="PF06674">
    <property type="entry name" value="DUF1176"/>
    <property type="match status" value="1"/>
</dbReference>
<comment type="caution">
    <text evidence="2">The sequence shown here is derived from an EMBL/GenBank/DDBJ whole genome shotgun (WGS) entry which is preliminary data.</text>
</comment>
<proteinExistence type="predicted"/>
<gene>
    <name evidence="2" type="ORF">D7V21_12325</name>
</gene>
<evidence type="ECO:0000313" key="2">
    <source>
        <dbReference type="EMBL" id="RKG32169.1"/>
    </source>
</evidence>
<dbReference type="InterPro" id="IPR009560">
    <property type="entry name" value="DUF1176"/>
</dbReference>
<evidence type="ECO:0000313" key="3">
    <source>
        <dbReference type="Proteomes" id="UP000269001"/>
    </source>
</evidence>
<accession>A0A3A8ED77</accession>
<keyword evidence="1" id="KW-0732">Signal</keyword>
<dbReference type="RefSeq" id="WP_120370765.1">
    <property type="nucleotide sequence ID" value="NZ_RAXU01000016.1"/>
</dbReference>
<organism evidence="2 3">
    <name type="scientific">Acinetobacter guerrae</name>
    <dbReference type="NCBI Taxonomy" id="1843371"/>
    <lineage>
        <taxon>Bacteria</taxon>
        <taxon>Pseudomonadati</taxon>
        <taxon>Pseudomonadota</taxon>
        <taxon>Gammaproteobacteria</taxon>
        <taxon>Moraxellales</taxon>
        <taxon>Moraxellaceae</taxon>
        <taxon>Acinetobacter</taxon>
    </lineage>
</organism>
<feature type="chain" id="PRO_5017181755" evidence="1">
    <location>
        <begin position="21"/>
        <end position="353"/>
    </location>
</feature>
<name>A0A3A8ED77_9GAMM</name>